<dbReference type="PANTHER" id="PTHR10071:SF281">
    <property type="entry name" value="BOX A-BINDING FACTOR-RELATED"/>
    <property type="match status" value="1"/>
</dbReference>
<dbReference type="CDD" id="cd00202">
    <property type="entry name" value="ZnF_GATA"/>
    <property type="match status" value="2"/>
</dbReference>
<dbReference type="Proteomes" id="UP000757232">
    <property type="component" value="Unassembled WGS sequence"/>
</dbReference>
<dbReference type="AlphaFoldDB" id="A0A9Q5N1Q1"/>
<name>A0A9Q5N1Q1_SANBA</name>
<dbReference type="SUPFAM" id="SSF57716">
    <property type="entry name" value="Glucocorticoid receptor-like (DNA-binding domain)"/>
    <property type="match status" value="2"/>
</dbReference>
<dbReference type="PROSITE" id="PS50114">
    <property type="entry name" value="GATA_ZN_FINGER_2"/>
    <property type="match status" value="2"/>
</dbReference>
<sequence length="669" mass="70162">MSFHHSNNLNGLAKLHRSKSPPSKVDDLSSKSDSPQALTLNSRQPVPHCSAPRSSAHSPSSHDRENYFDQQESINNKGSDLPASTVQCASCSATKTSQWRRDSDGRQICNACGLSQKTRRAPKPSSISRSSLSPAGTGSQPPHARSSVSPPRRQMSGSPSAHSPAASQMTQSIVQQSNKQQPQVQASRGTCPGDGRCDGTGGTSACAGCPTYNNALQARSELEMADQSGSPSPDLTGSASGTHAFAQYNDGKIAEPSATSGRTPRGRGAVGALSCANCGTSTTPLWRRDDAGNNICNACGLYYKLHGTHRPNSMKKTVIKRRKRVPAAGPASMQMSSPSQGSSRQLPPVRMSEQAAAETLVSVGRGAQDRSTGGESDDDNDQHSRKKQRRSGAGEMGLEYDDGERMREQRRREGWQDEGQGQGSSSGFGAFPVDSQAGRPGGYYNPAIGQGSGGYDLPPLNAALGGEKMSARYPYASQGAASTSYNRSEGIPSRTHSPAASLHQVGPQASTGLGGSLHLPPPHGLGQAHPSFFHGSTVGAAPLGQARTSSPRAPSPLREGSTGGNGGSMTVPTVNELEAHYYELAEQRRRMQEMIEKTERYMAGLKRGIDEMRGGNGSGNGNGNGISAGMNIGTSPSAAPSASLPLASRSDRREGMSVWPVAPDTSNQE</sequence>
<evidence type="ECO:0000313" key="10">
    <source>
        <dbReference type="Proteomes" id="UP000757232"/>
    </source>
</evidence>
<dbReference type="GO" id="GO:0000978">
    <property type="term" value="F:RNA polymerase II cis-regulatory region sequence-specific DNA binding"/>
    <property type="evidence" value="ECO:0007669"/>
    <property type="project" value="TreeGrafter"/>
</dbReference>
<dbReference type="GO" id="GO:0008270">
    <property type="term" value="F:zinc ion binding"/>
    <property type="evidence" value="ECO:0007669"/>
    <property type="project" value="UniProtKB-KW"/>
</dbReference>
<gene>
    <name evidence="9" type="ORF">A7U60_g6520</name>
</gene>
<dbReference type="InterPro" id="IPR039355">
    <property type="entry name" value="Transcription_factor_GATA"/>
</dbReference>
<feature type="region of interest" description="Disordered" evidence="7">
    <location>
        <begin position="313"/>
        <end position="445"/>
    </location>
</feature>
<evidence type="ECO:0000256" key="2">
    <source>
        <dbReference type="ARBA" id="ARBA00022723"/>
    </source>
</evidence>
<feature type="compositionally biased region" description="Basic and acidic residues" evidence="7">
    <location>
        <begin position="403"/>
        <end position="415"/>
    </location>
</feature>
<feature type="compositionally biased region" description="Low complexity" evidence="7">
    <location>
        <begin position="156"/>
        <end position="185"/>
    </location>
</feature>
<dbReference type="OrthoDB" id="515401at2759"/>
<dbReference type="Gene3D" id="3.30.50.10">
    <property type="entry name" value="Erythroid Transcription Factor GATA-1, subunit A"/>
    <property type="match status" value="2"/>
</dbReference>
<keyword evidence="10" id="KW-1185">Reference proteome</keyword>
<evidence type="ECO:0000313" key="9">
    <source>
        <dbReference type="EMBL" id="OCB86402.1"/>
    </source>
</evidence>
<dbReference type="InterPro" id="IPR013088">
    <property type="entry name" value="Znf_NHR/GATA"/>
</dbReference>
<feature type="compositionally biased region" description="Low complexity" evidence="7">
    <location>
        <begin position="123"/>
        <end position="134"/>
    </location>
</feature>
<dbReference type="PROSITE" id="PS00344">
    <property type="entry name" value="GATA_ZN_FINGER_1"/>
    <property type="match status" value="2"/>
</dbReference>
<dbReference type="SMART" id="SM00401">
    <property type="entry name" value="ZnF_GATA"/>
    <property type="match status" value="2"/>
</dbReference>
<keyword evidence="5" id="KW-0539">Nucleus</keyword>
<feature type="region of interest" description="Disordered" evidence="7">
    <location>
        <begin position="612"/>
        <end position="669"/>
    </location>
</feature>
<evidence type="ECO:0000256" key="3">
    <source>
        <dbReference type="ARBA" id="ARBA00022771"/>
    </source>
</evidence>
<dbReference type="GO" id="GO:0005634">
    <property type="term" value="C:nucleus"/>
    <property type="evidence" value="ECO:0007669"/>
    <property type="project" value="UniProtKB-SubCell"/>
</dbReference>
<organism evidence="9 10">
    <name type="scientific">Sanghuangporus baumii</name>
    <name type="common">Phellinus baumii</name>
    <dbReference type="NCBI Taxonomy" id="108892"/>
    <lineage>
        <taxon>Eukaryota</taxon>
        <taxon>Fungi</taxon>
        <taxon>Dikarya</taxon>
        <taxon>Basidiomycota</taxon>
        <taxon>Agaricomycotina</taxon>
        <taxon>Agaricomycetes</taxon>
        <taxon>Hymenochaetales</taxon>
        <taxon>Hymenochaetaceae</taxon>
        <taxon>Sanghuangporus</taxon>
    </lineage>
</organism>
<dbReference type="FunFam" id="3.30.50.10:FF:000007">
    <property type="entry name" value="Nitrogen regulatory AreA, N-terminal"/>
    <property type="match status" value="1"/>
</dbReference>
<feature type="region of interest" description="Disordered" evidence="7">
    <location>
        <begin position="223"/>
        <end position="242"/>
    </location>
</feature>
<dbReference type="PANTHER" id="PTHR10071">
    <property type="entry name" value="TRANSCRIPTION FACTOR GATA FAMILY MEMBER"/>
    <property type="match status" value="1"/>
</dbReference>
<reference evidence="9" key="1">
    <citation type="submission" date="2016-06" db="EMBL/GenBank/DDBJ databases">
        <title>Draft Genome sequence of the fungus Inonotus baumii.</title>
        <authorList>
            <person name="Zhu H."/>
            <person name="Lin W."/>
        </authorList>
    </citation>
    <scope>NUCLEOTIDE SEQUENCE</scope>
    <source>
        <strain evidence="9">821</strain>
    </source>
</reference>
<feature type="region of interest" description="Disordered" evidence="7">
    <location>
        <begin position="482"/>
        <end position="571"/>
    </location>
</feature>
<feature type="compositionally biased region" description="Low complexity" evidence="7">
    <location>
        <begin position="326"/>
        <end position="343"/>
    </location>
</feature>
<dbReference type="Pfam" id="PF00320">
    <property type="entry name" value="GATA"/>
    <property type="match status" value="2"/>
</dbReference>
<evidence type="ECO:0000256" key="5">
    <source>
        <dbReference type="ARBA" id="ARBA00023242"/>
    </source>
</evidence>
<protein>
    <recommendedName>
        <fullName evidence="8">GATA-type domain-containing protein</fullName>
    </recommendedName>
</protein>
<feature type="region of interest" description="Disordered" evidence="7">
    <location>
        <begin position="1"/>
        <end position="66"/>
    </location>
</feature>
<dbReference type="PRINTS" id="PR00619">
    <property type="entry name" value="GATAZNFINGER"/>
</dbReference>
<feature type="region of interest" description="Disordered" evidence="7">
    <location>
        <begin position="115"/>
        <end position="190"/>
    </location>
</feature>
<dbReference type="GO" id="GO:0045944">
    <property type="term" value="P:positive regulation of transcription by RNA polymerase II"/>
    <property type="evidence" value="ECO:0007669"/>
    <property type="project" value="TreeGrafter"/>
</dbReference>
<comment type="subcellular location">
    <subcellularLocation>
        <location evidence="1">Nucleus</location>
    </subcellularLocation>
</comment>
<feature type="domain" description="GATA-type" evidence="8">
    <location>
        <begin position="82"/>
        <end position="135"/>
    </location>
</feature>
<dbReference type="InterPro" id="IPR000679">
    <property type="entry name" value="Znf_GATA"/>
</dbReference>
<feature type="compositionally biased region" description="Polar residues" evidence="7">
    <location>
        <begin position="1"/>
        <end position="10"/>
    </location>
</feature>
<dbReference type="EMBL" id="LNZH02000202">
    <property type="protein sequence ID" value="OCB86402.1"/>
    <property type="molecule type" value="Genomic_DNA"/>
</dbReference>
<keyword evidence="4" id="KW-0862">Zinc</keyword>
<evidence type="ECO:0000259" key="8">
    <source>
        <dbReference type="PROSITE" id="PS50114"/>
    </source>
</evidence>
<evidence type="ECO:0000256" key="4">
    <source>
        <dbReference type="ARBA" id="ARBA00022833"/>
    </source>
</evidence>
<feature type="compositionally biased region" description="Low complexity" evidence="7">
    <location>
        <begin position="50"/>
        <end position="59"/>
    </location>
</feature>
<evidence type="ECO:0000256" key="6">
    <source>
        <dbReference type="PROSITE-ProRule" id="PRU00094"/>
    </source>
</evidence>
<feature type="region of interest" description="Disordered" evidence="7">
    <location>
        <begin position="251"/>
        <end position="270"/>
    </location>
</feature>
<accession>A0A9Q5N1Q1</accession>
<keyword evidence="2" id="KW-0479">Metal-binding</keyword>
<feature type="compositionally biased region" description="Basic residues" evidence="7">
    <location>
        <begin position="313"/>
        <end position="325"/>
    </location>
</feature>
<feature type="compositionally biased region" description="Gly residues" evidence="7">
    <location>
        <begin position="614"/>
        <end position="626"/>
    </location>
</feature>
<feature type="domain" description="GATA-type" evidence="8">
    <location>
        <begin position="269"/>
        <end position="322"/>
    </location>
</feature>
<feature type="compositionally biased region" description="Low complexity" evidence="7">
    <location>
        <begin position="627"/>
        <end position="648"/>
    </location>
</feature>
<evidence type="ECO:0000256" key="7">
    <source>
        <dbReference type="SAM" id="MobiDB-lite"/>
    </source>
</evidence>
<feature type="compositionally biased region" description="Polar residues" evidence="7">
    <location>
        <begin position="227"/>
        <end position="241"/>
    </location>
</feature>
<dbReference type="GO" id="GO:0000122">
    <property type="term" value="P:negative regulation of transcription by RNA polymerase II"/>
    <property type="evidence" value="ECO:0007669"/>
    <property type="project" value="TreeGrafter"/>
</dbReference>
<keyword evidence="3 6" id="KW-0863">Zinc-finger</keyword>
<proteinExistence type="predicted"/>
<dbReference type="GO" id="GO:0000981">
    <property type="term" value="F:DNA-binding transcription factor activity, RNA polymerase II-specific"/>
    <property type="evidence" value="ECO:0007669"/>
    <property type="project" value="TreeGrafter"/>
</dbReference>
<evidence type="ECO:0000256" key="1">
    <source>
        <dbReference type="ARBA" id="ARBA00004123"/>
    </source>
</evidence>
<comment type="caution">
    <text evidence="9">The sequence shown here is derived from an EMBL/GenBank/DDBJ whole genome shotgun (WGS) entry which is preliminary data.</text>
</comment>